<dbReference type="PaxDb" id="243275-TDE_1156"/>
<accession>Q73NJ6</accession>
<sequence>MALAEITEQEKEIPEGLILTGFVKMKPDVKSEAACVLDNFLESLDWNFSYYDDIATEPTERMKKAALRFVKEVLKDYEVSVYEQVCIKKINVKRWLKKNSDWYK</sequence>
<gene>
    <name evidence="1" type="ordered locus">TDE_1156</name>
</gene>
<evidence type="ECO:0000313" key="2">
    <source>
        <dbReference type="Proteomes" id="UP000008212"/>
    </source>
</evidence>
<name>Q73NJ6_TREDE</name>
<proteinExistence type="predicted"/>
<dbReference type="PATRIC" id="fig|243275.7.peg.1115"/>
<dbReference type="HOGENOM" id="CLU_160075_0_0_12"/>
<dbReference type="OrthoDB" id="9920424at2"/>
<dbReference type="Proteomes" id="UP000008212">
    <property type="component" value="Chromosome"/>
</dbReference>
<dbReference type="EMBL" id="AE017226">
    <property type="protein sequence ID" value="AAS11645.1"/>
    <property type="molecule type" value="Genomic_DNA"/>
</dbReference>
<reference evidence="1 2" key="1">
    <citation type="journal article" date="2004" name="Proc. Natl. Acad. Sci. U.S.A.">
        <title>Comparison of the genome of the oral pathogen Treponema denticola with other spirochete genomes.</title>
        <authorList>
            <person name="Seshadri R."/>
            <person name="Myers G.S."/>
            <person name="Tettelin H."/>
            <person name="Eisen J.A."/>
            <person name="Heidelberg J.F."/>
            <person name="Dodson R.J."/>
            <person name="Davidsen T.M."/>
            <person name="DeBoy R.T."/>
            <person name="Fouts D.E."/>
            <person name="Haft D.H."/>
            <person name="Selengut J."/>
            <person name="Ren Q."/>
            <person name="Brinkac L.M."/>
            <person name="Madupu R."/>
            <person name="Kolonay J."/>
            <person name="Durkin S.A."/>
            <person name="Daugherty S.C."/>
            <person name="Shetty J."/>
            <person name="Shvartsbeyn A."/>
            <person name="Gebregeorgis E."/>
            <person name="Geer K."/>
            <person name="Tsegaye G."/>
            <person name="Malek J."/>
            <person name="Ayodeji B."/>
            <person name="Shatsman S."/>
            <person name="McLeod M.P."/>
            <person name="Smajs D."/>
            <person name="Howell J.K."/>
            <person name="Pal S."/>
            <person name="Amin A."/>
            <person name="Vashisth P."/>
            <person name="McNeill T.Z."/>
            <person name="Xiang Q."/>
            <person name="Sodergren E."/>
            <person name="Baca E."/>
            <person name="Weinstock G.M."/>
            <person name="Norris S.J."/>
            <person name="Fraser C.M."/>
            <person name="Paulsen I.T."/>
        </authorList>
    </citation>
    <scope>NUCLEOTIDE SEQUENCE [LARGE SCALE GENOMIC DNA]</scope>
    <source>
        <strain evidence="2">ATCC 35405 / DSM 14222 / CIP 103919 / JCM 8153 / KCTC 15104</strain>
    </source>
</reference>
<evidence type="ECO:0000313" key="1">
    <source>
        <dbReference type="EMBL" id="AAS11645.1"/>
    </source>
</evidence>
<dbReference type="STRING" id="243275.TDE_1156"/>
<organism evidence="1 2">
    <name type="scientific">Treponema denticola (strain ATCC 35405 / DSM 14222 / CIP 103919 / JCM 8153 / KCTC 15104)</name>
    <dbReference type="NCBI Taxonomy" id="243275"/>
    <lineage>
        <taxon>Bacteria</taxon>
        <taxon>Pseudomonadati</taxon>
        <taxon>Spirochaetota</taxon>
        <taxon>Spirochaetia</taxon>
        <taxon>Spirochaetales</taxon>
        <taxon>Treponemataceae</taxon>
        <taxon>Treponema</taxon>
    </lineage>
</organism>
<protein>
    <submittedName>
        <fullName evidence="1">Uncharacterized protein</fullName>
    </submittedName>
</protein>
<dbReference type="KEGG" id="tde:TDE_1156"/>
<dbReference type="AlphaFoldDB" id="Q73NJ6"/>
<keyword evidence="2" id="KW-1185">Reference proteome</keyword>